<evidence type="ECO:0000313" key="1">
    <source>
        <dbReference type="EMBL" id="PAV71442.1"/>
    </source>
</evidence>
<dbReference type="OrthoDB" id="5895342at2759"/>
<protein>
    <submittedName>
        <fullName evidence="1">Uncharacterized protein</fullName>
    </submittedName>
</protein>
<keyword evidence="2" id="KW-1185">Reference proteome</keyword>
<organism evidence="1 2">
    <name type="scientific">Diploscapter pachys</name>
    <dbReference type="NCBI Taxonomy" id="2018661"/>
    <lineage>
        <taxon>Eukaryota</taxon>
        <taxon>Metazoa</taxon>
        <taxon>Ecdysozoa</taxon>
        <taxon>Nematoda</taxon>
        <taxon>Chromadorea</taxon>
        <taxon>Rhabditida</taxon>
        <taxon>Rhabditina</taxon>
        <taxon>Rhabditomorpha</taxon>
        <taxon>Rhabditoidea</taxon>
        <taxon>Rhabditidae</taxon>
        <taxon>Diploscapter</taxon>
    </lineage>
</organism>
<dbReference type="AlphaFoldDB" id="A0A2A2KC40"/>
<evidence type="ECO:0000313" key="2">
    <source>
        <dbReference type="Proteomes" id="UP000218231"/>
    </source>
</evidence>
<comment type="caution">
    <text evidence="1">The sequence shown here is derived from an EMBL/GenBank/DDBJ whole genome shotgun (WGS) entry which is preliminary data.</text>
</comment>
<name>A0A2A2KC40_9BILA</name>
<sequence>MDNEENQQQHLDAKGAAIEHEGAKAKYWEFVENAQNSCGENTIIDQNGRIIRAVTSMVAERVFEVVANTESTVRFANGEDIISHFNEEFRVHPSALEQMDQIAEGEERDLQQVLQVTKDFKVGQHQIDKYLTKVGDLLNRKDGYRFISDTEINEFVEMLSGNFFIDLTNEQRYYFHHLNRSPEEAYRLRTVVKDTSYNFNSKTMQAAVKLAEKRGVTDDLREIANCIEIIKIYVINKLINGYPGGTKKYDSDLAAYYHTEKHGKDTFEVYQWMIRRQMPENPPTPGDIYEIYHQKMPEEIIRENNRKRTIIEQYGQTKKYTYKMNVPKIKNGKLVRDSEGKTLQMVYQGFTVFKRTPIPNNWNYENEPWSDDEKMASHFCPKK</sequence>
<dbReference type="Proteomes" id="UP000218231">
    <property type="component" value="Unassembled WGS sequence"/>
</dbReference>
<dbReference type="EMBL" id="LIAE01009029">
    <property type="protein sequence ID" value="PAV71442.1"/>
    <property type="molecule type" value="Genomic_DNA"/>
</dbReference>
<reference evidence="1 2" key="1">
    <citation type="journal article" date="2017" name="Curr. Biol.">
        <title>Genome architecture and evolution of a unichromosomal asexual nematode.</title>
        <authorList>
            <person name="Fradin H."/>
            <person name="Zegar C."/>
            <person name="Gutwein M."/>
            <person name="Lucas J."/>
            <person name="Kovtun M."/>
            <person name="Corcoran D."/>
            <person name="Baugh L.R."/>
            <person name="Kiontke K."/>
            <person name="Gunsalus K."/>
            <person name="Fitch D.H."/>
            <person name="Piano F."/>
        </authorList>
    </citation>
    <scope>NUCLEOTIDE SEQUENCE [LARGE SCALE GENOMIC DNA]</scope>
    <source>
        <strain evidence="1">PF1309</strain>
    </source>
</reference>
<accession>A0A2A2KC40</accession>
<gene>
    <name evidence="1" type="ORF">WR25_18643</name>
</gene>
<proteinExistence type="predicted"/>